<dbReference type="Proteomes" id="UP001054252">
    <property type="component" value="Unassembled WGS sequence"/>
</dbReference>
<dbReference type="EMBL" id="BPVZ01000041">
    <property type="protein sequence ID" value="GKV14661.1"/>
    <property type="molecule type" value="Genomic_DNA"/>
</dbReference>
<evidence type="ECO:0000313" key="2">
    <source>
        <dbReference type="Proteomes" id="UP001054252"/>
    </source>
</evidence>
<name>A0AAV5JPK4_9ROSI</name>
<comment type="caution">
    <text evidence="1">The sequence shown here is derived from an EMBL/GenBank/DDBJ whole genome shotgun (WGS) entry which is preliminary data.</text>
</comment>
<reference evidence="1 2" key="1">
    <citation type="journal article" date="2021" name="Commun. Biol.">
        <title>The genome of Shorea leprosula (Dipterocarpaceae) highlights the ecological relevance of drought in aseasonal tropical rainforests.</title>
        <authorList>
            <person name="Ng K.K.S."/>
            <person name="Kobayashi M.J."/>
            <person name="Fawcett J.A."/>
            <person name="Hatakeyama M."/>
            <person name="Paape T."/>
            <person name="Ng C.H."/>
            <person name="Ang C.C."/>
            <person name="Tnah L.H."/>
            <person name="Lee C.T."/>
            <person name="Nishiyama T."/>
            <person name="Sese J."/>
            <person name="O'Brien M.J."/>
            <person name="Copetti D."/>
            <person name="Mohd Noor M.I."/>
            <person name="Ong R.C."/>
            <person name="Putra M."/>
            <person name="Sireger I.Z."/>
            <person name="Indrioko S."/>
            <person name="Kosugi Y."/>
            <person name="Izuno A."/>
            <person name="Isagi Y."/>
            <person name="Lee S.L."/>
            <person name="Shimizu K.K."/>
        </authorList>
    </citation>
    <scope>NUCLEOTIDE SEQUENCE [LARGE SCALE GENOMIC DNA]</scope>
    <source>
        <strain evidence="1">214</strain>
    </source>
</reference>
<keyword evidence="2" id="KW-1185">Reference proteome</keyword>
<dbReference type="AlphaFoldDB" id="A0AAV5JPK4"/>
<evidence type="ECO:0000313" key="1">
    <source>
        <dbReference type="EMBL" id="GKV14661.1"/>
    </source>
</evidence>
<gene>
    <name evidence="1" type="ORF">SLEP1_g25501</name>
</gene>
<organism evidence="1 2">
    <name type="scientific">Rubroshorea leprosula</name>
    <dbReference type="NCBI Taxonomy" id="152421"/>
    <lineage>
        <taxon>Eukaryota</taxon>
        <taxon>Viridiplantae</taxon>
        <taxon>Streptophyta</taxon>
        <taxon>Embryophyta</taxon>
        <taxon>Tracheophyta</taxon>
        <taxon>Spermatophyta</taxon>
        <taxon>Magnoliopsida</taxon>
        <taxon>eudicotyledons</taxon>
        <taxon>Gunneridae</taxon>
        <taxon>Pentapetalae</taxon>
        <taxon>rosids</taxon>
        <taxon>malvids</taxon>
        <taxon>Malvales</taxon>
        <taxon>Dipterocarpaceae</taxon>
        <taxon>Rubroshorea</taxon>
    </lineage>
</organism>
<accession>A0AAV5JPK4</accession>
<sequence>MVQLTFFECGGLATLETLVRWQAPTEPQMNNIASVGWVGSLLDNLVTFFDTNSGDGIEAWINLKDEDTAKK</sequence>
<proteinExistence type="predicted"/>
<protein>
    <submittedName>
        <fullName evidence="1">Uncharacterized protein</fullName>
    </submittedName>
</protein>